<sequence>MASSETRLEGAHTCMTSRGVKRAHPIVLNGLEGTAEEKNSDYLCPVCFDLISEAHMTKCGHTFCRRCLVSSIESTKRCPKCNFSVESTDHIFPNHTVNQQMLKQRRAADLKAAFTKKNKTAALSELRNYLSFDSACLEVSDITHIINILQEKKEQLQAASMQNKFELMKDFLSELRKQKEEQLATVSRELKLITHDLASVQGNLSPYRTSSNCLPLSNSVPNSSGVCLTEILDSDCPGTSNGSQGTQSPTEEGFNVPLFSQACPENSTVQARRKRMHLHFDELVERYFSMRVPGFSDSGMEDDDDGLDQFGECISKFTYYSGMRPLATINYNSDMFHQSSNIASSIEFDKDAEYFAVAGLTKKIRIFDYGTVIRNTIDLHYPCSEMICSSKISCVSWSNYMKNLLASSDYDGTVTVWDAFTAQKLHVFLEHEKRCWNVDFNKMDTKLIASGSDDHKVKLWSLDSERSLTSLEAKANVCCVQFNPNSRYHLAFGSADHCVHYYDLRNMKEAVRVFKGHRKAVSYVKFVSNEDIVSASTDSLLKIWNVNKAHCVRSLQGHVNEKNFVGLATDGEYVACGSENNSLYVYYKGLSKKLFSLKFDQKKWILDPEQKEEEPSEFVSAVCWRKGSNIIAAGNSKGIIKILQMV</sequence>
<comment type="caution">
    <text evidence="9">The sequence shown here is derived from an EMBL/GenBank/DDBJ whole genome shotgun (WGS) entry which is preliminary data.</text>
</comment>
<proteinExistence type="predicted"/>
<dbReference type="PROSITE" id="PS50082">
    <property type="entry name" value="WD_REPEATS_2"/>
    <property type="match status" value="3"/>
</dbReference>
<dbReference type="GO" id="GO:0008270">
    <property type="term" value="F:zinc ion binding"/>
    <property type="evidence" value="ECO:0007669"/>
    <property type="project" value="UniProtKB-KW"/>
</dbReference>
<dbReference type="PANTHER" id="PTHR44080">
    <property type="entry name" value="E3 UBIQUITIN-PROTEIN LIGASE COP1"/>
    <property type="match status" value="1"/>
</dbReference>
<dbReference type="PROSITE" id="PS00518">
    <property type="entry name" value="ZF_RING_1"/>
    <property type="match status" value="1"/>
</dbReference>
<feature type="repeat" description="WD" evidence="7">
    <location>
        <begin position="389"/>
        <end position="427"/>
    </location>
</feature>
<evidence type="ECO:0000256" key="3">
    <source>
        <dbReference type="ARBA" id="ARBA00022737"/>
    </source>
</evidence>
<evidence type="ECO:0000259" key="8">
    <source>
        <dbReference type="PROSITE" id="PS50089"/>
    </source>
</evidence>
<dbReference type="Gene3D" id="2.130.10.10">
    <property type="entry name" value="YVTN repeat-like/Quinoprotein amine dehydrogenase"/>
    <property type="match status" value="1"/>
</dbReference>
<dbReference type="Gene3D" id="3.30.40.10">
    <property type="entry name" value="Zinc/RING finger domain, C3HC4 (zinc finger)"/>
    <property type="match status" value="1"/>
</dbReference>
<accession>A0AAW0XU26</accession>
<dbReference type="Pfam" id="PF13923">
    <property type="entry name" value="zf-C3HC4_2"/>
    <property type="match status" value="1"/>
</dbReference>
<evidence type="ECO:0000256" key="7">
    <source>
        <dbReference type="PROSITE-ProRule" id="PRU00221"/>
    </source>
</evidence>
<dbReference type="CDD" id="cd00200">
    <property type="entry name" value="WD40"/>
    <property type="match status" value="1"/>
</dbReference>
<dbReference type="InterPro" id="IPR001680">
    <property type="entry name" value="WD40_rpt"/>
</dbReference>
<dbReference type="CDD" id="cd16504">
    <property type="entry name" value="RING-HC_COP1"/>
    <property type="match status" value="1"/>
</dbReference>
<evidence type="ECO:0000256" key="1">
    <source>
        <dbReference type="ARBA" id="ARBA00022574"/>
    </source>
</evidence>
<keyword evidence="2" id="KW-0479">Metal-binding</keyword>
<evidence type="ECO:0000313" key="10">
    <source>
        <dbReference type="Proteomes" id="UP001445076"/>
    </source>
</evidence>
<dbReference type="InterPro" id="IPR019775">
    <property type="entry name" value="WD40_repeat_CS"/>
</dbReference>
<keyword evidence="10" id="KW-1185">Reference proteome</keyword>
<keyword evidence="4 6" id="KW-0863">Zinc-finger</keyword>
<organism evidence="9 10">
    <name type="scientific">Cherax quadricarinatus</name>
    <name type="common">Australian red claw crayfish</name>
    <dbReference type="NCBI Taxonomy" id="27406"/>
    <lineage>
        <taxon>Eukaryota</taxon>
        <taxon>Metazoa</taxon>
        <taxon>Ecdysozoa</taxon>
        <taxon>Arthropoda</taxon>
        <taxon>Crustacea</taxon>
        <taxon>Multicrustacea</taxon>
        <taxon>Malacostraca</taxon>
        <taxon>Eumalacostraca</taxon>
        <taxon>Eucarida</taxon>
        <taxon>Decapoda</taxon>
        <taxon>Pleocyemata</taxon>
        <taxon>Astacidea</taxon>
        <taxon>Parastacoidea</taxon>
        <taxon>Parastacidae</taxon>
        <taxon>Cherax</taxon>
    </lineage>
</organism>
<reference evidence="9 10" key="1">
    <citation type="journal article" date="2024" name="BMC Genomics">
        <title>Genome assembly of redclaw crayfish (Cherax quadricarinatus) provides insights into its immune adaptation and hypoxia tolerance.</title>
        <authorList>
            <person name="Liu Z."/>
            <person name="Zheng J."/>
            <person name="Li H."/>
            <person name="Fang K."/>
            <person name="Wang S."/>
            <person name="He J."/>
            <person name="Zhou D."/>
            <person name="Weng S."/>
            <person name="Chi M."/>
            <person name="Gu Z."/>
            <person name="He J."/>
            <person name="Li F."/>
            <person name="Wang M."/>
        </authorList>
    </citation>
    <scope>NUCLEOTIDE SEQUENCE [LARGE SCALE GENOMIC DNA]</scope>
    <source>
        <strain evidence="9">ZL_2023a</strain>
    </source>
</reference>
<dbReference type="PROSITE" id="PS50089">
    <property type="entry name" value="ZF_RING_2"/>
    <property type="match status" value="1"/>
</dbReference>
<dbReference type="PROSITE" id="PS50294">
    <property type="entry name" value="WD_REPEATS_REGION"/>
    <property type="match status" value="1"/>
</dbReference>
<protein>
    <recommendedName>
        <fullName evidence="8">RING-type domain-containing protein</fullName>
    </recommendedName>
</protein>
<dbReference type="SUPFAM" id="SSF50978">
    <property type="entry name" value="WD40 repeat-like"/>
    <property type="match status" value="1"/>
</dbReference>
<feature type="domain" description="RING-type" evidence="8">
    <location>
        <begin position="44"/>
        <end position="82"/>
    </location>
</feature>
<dbReference type="Proteomes" id="UP001445076">
    <property type="component" value="Unassembled WGS sequence"/>
</dbReference>
<evidence type="ECO:0000256" key="4">
    <source>
        <dbReference type="ARBA" id="ARBA00022771"/>
    </source>
</evidence>
<dbReference type="PRINTS" id="PR00320">
    <property type="entry name" value="GPROTEINBRPT"/>
</dbReference>
<gene>
    <name evidence="9" type="ORF">OTU49_001552</name>
</gene>
<dbReference type="InterPro" id="IPR013083">
    <property type="entry name" value="Znf_RING/FYVE/PHD"/>
</dbReference>
<dbReference type="SMART" id="SM00184">
    <property type="entry name" value="RING"/>
    <property type="match status" value="1"/>
</dbReference>
<dbReference type="InterPro" id="IPR020472">
    <property type="entry name" value="WD40_PAC1"/>
</dbReference>
<dbReference type="InterPro" id="IPR001841">
    <property type="entry name" value="Znf_RING"/>
</dbReference>
<evidence type="ECO:0000256" key="2">
    <source>
        <dbReference type="ARBA" id="ARBA00022723"/>
    </source>
</evidence>
<dbReference type="GO" id="GO:0061630">
    <property type="term" value="F:ubiquitin protein ligase activity"/>
    <property type="evidence" value="ECO:0007669"/>
    <property type="project" value="InterPro"/>
</dbReference>
<keyword evidence="5" id="KW-0862">Zinc</keyword>
<dbReference type="SUPFAM" id="SSF57850">
    <property type="entry name" value="RING/U-box"/>
    <property type="match status" value="1"/>
</dbReference>
<dbReference type="InterPro" id="IPR017907">
    <property type="entry name" value="Znf_RING_CS"/>
</dbReference>
<dbReference type="AlphaFoldDB" id="A0AAW0XU26"/>
<keyword evidence="1 7" id="KW-0853">WD repeat</keyword>
<dbReference type="Pfam" id="PF00400">
    <property type="entry name" value="WD40"/>
    <property type="match status" value="5"/>
</dbReference>
<dbReference type="InterPro" id="IPR036322">
    <property type="entry name" value="WD40_repeat_dom_sf"/>
</dbReference>
<dbReference type="EMBL" id="JARKIK010000026">
    <property type="protein sequence ID" value="KAK8743140.1"/>
    <property type="molecule type" value="Genomic_DNA"/>
</dbReference>
<feature type="repeat" description="WD" evidence="7">
    <location>
        <begin position="428"/>
        <end position="470"/>
    </location>
</feature>
<evidence type="ECO:0000313" key="9">
    <source>
        <dbReference type="EMBL" id="KAK8743140.1"/>
    </source>
</evidence>
<dbReference type="InterPro" id="IPR042755">
    <property type="entry name" value="COP1"/>
</dbReference>
<keyword evidence="3" id="KW-0677">Repeat</keyword>
<dbReference type="PROSITE" id="PS00678">
    <property type="entry name" value="WD_REPEATS_1"/>
    <property type="match status" value="1"/>
</dbReference>
<name>A0AAW0XU26_CHEQU</name>
<evidence type="ECO:0000256" key="5">
    <source>
        <dbReference type="ARBA" id="ARBA00022833"/>
    </source>
</evidence>
<dbReference type="InterPro" id="IPR015943">
    <property type="entry name" value="WD40/YVTN_repeat-like_dom_sf"/>
</dbReference>
<evidence type="ECO:0000256" key="6">
    <source>
        <dbReference type="PROSITE-ProRule" id="PRU00175"/>
    </source>
</evidence>
<dbReference type="GO" id="GO:0043161">
    <property type="term" value="P:proteasome-mediated ubiquitin-dependent protein catabolic process"/>
    <property type="evidence" value="ECO:0007669"/>
    <property type="project" value="TreeGrafter"/>
</dbReference>
<dbReference type="PANTHER" id="PTHR44080:SF1">
    <property type="entry name" value="E3 UBIQUITIN-PROTEIN LIGASE COP1"/>
    <property type="match status" value="1"/>
</dbReference>
<feature type="repeat" description="WD" evidence="7">
    <location>
        <begin position="514"/>
        <end position="554"/>
    </location>
</feature>
<dbReference type="SMART" id="SM00320">
    <property type="entry name" value="WD40"/>
    <property type="match status" value="7"/>
</dbReference>